<dbReference type="EMBL" id="NWSH01001970">
    <property type="protein sequence ID" value="PCG69529.1"/>
    <property type="molecule type" value="Genomic_DNA"/>
</dbReference>
<accession>A0A2A4JCF8</accession>
<organism evidence="2">
    <name type="scientific">Heliothis virescens</name>
    <name type="common">Tobacco budworm moth</name>
    <dbReference type="NCBI Taxonomy" id="7102"/>
    <lineage>
        <taxon>Eukaryota</taxon>
        <taxon>Metazoa</taxon>
        <taxon>Ecdysozoa</taxon>
        <taxon>Arthropoda</taxon>
        <taxon>Hexapoda</taxon>
        <taxon>Insecta</taxon>
        <taxon>Pterygota</taxon>
        <taxon>Neoptera</taxon>
        <taxon>Endopterygota</taxon>
        <taxon>Lepidoptera</taxon>
        <taxon>Glossata</taxon>
        <taxon>Ditrysia</taxon>
        <taxon>Noctuoidea</taxon>
        <taxon>Noctuidae</taxon>
        <taxon>Heliothinae</taxon>
        <taxon>Heliothis</taxon>
    </lineage>
</organism>
<feature type="region of interest" description="Disordered" evidence="1">
    <location>
        <begin position="51"/>
        <end position="81"/>
    </location>
</feature>
<feature type="region of interest" description="Disordered" evidence="1">
    <location>
        <begin position="102"/>
        <end position="170"/>
    </location>
</feature>
<feature type="compositionally biased region" description="Polar residues" evidence="1">
    <location>
        <begin position="53"/>
        <end position="64"/>
    </location>
</feature>
<sequence>MRRDGIINHVRDPLVKATLRKIPPSNRHLFESEAFSNALDKNGGVKKTFVPLTKSTGGSASQAGPSKAVRHPPQGWAHYHGPSQGTNHGCCASVPHPHYQYHPSSQDCYPHRTQRQNNQSDRRTAPTGNNRGPFRSQGGRQNYKPQSQGKGNRKRSGVSSDYNSGNKHRYRIPFRLKPPLMMPHLRRGPYITQESESMSALISQMKDQGNLIDITTGLPPPKVHEMKLEVWKCGGGRKV</sequence>
<reference evidence="2" key="1">
    <citation type="submission" date="2017-09" db="EMBL/GenBank/DDBJ databases">
        <title>Contemporary evolution of a Lepidopteran species, Heliothis virescens, in response to modern agricultural practices.</title>
        <authorList>
            <person name="Fritz M.L."/>
            <person name="Deyonke A.M."/>
            <person name="Papanicolaou A."/>
            <person name="Micinski S."/>
            <person name="Westbrook J."/>
            <person name="Gould F."/>
        </authorList>
    </citation>
    <scope>NUCLEOTIDE SEQUENCE [LARGE SCALE GENOMIC DNA]</scope>
    <source>
        <strain evidence="2">HvINT-</strain>
        <tissue evidence="2">Whole body</tissue>
    </source>
</reference>
<evidence type="ECO:0000313" key="2">
    <source>
        <dbReference type="EMBL" id="PCG69529.1"/>
    </source>
</evidence>
<feature type="compositionally biased region" description="Polar residues" evidence="1">
    <location>
        <begin position="138"/>
        <end position="150"/>
    </location>
</feature>
<protein>
    <submittedName>
        <fullName evidence="2">Uncharacterized protein</fullName>
    </submittedName>
</protein>
<proteinExistence type="predicted"/>
<comment type="caution">
    <text evidence="2">The sequence shown here is derived from an EMBL/GenBank/DDBJ whole genome shotgun (WGS) entry which is preliminary data.</text>
</comment>
<evidence type="ECO:0000256" key="1">
    <source>
        <dbReference type="SAM" id="MobiDB-lite"/>
    </source>
</evidence>
<gene>
    <name evidence="2" type="ORF">B5V51_3987</name>
</gene>
<dbReference type="AlphaFoldDB" id="A0A2A4JCF8"/>
<name>A0A2A4JCF8_HELVI</name>